<dbReference type="CDD" id="cd06779">
    <property type="entry name" value="cpPDZ_Deg_HtrA-like"/>
    <property type="match status" value="1"/>
</dbReference>
<dbReference type="Pfam" id="PF13180">
    <property type="entry name" value="PDZ_2"/>
    <property type="match status" value="1"/>
</dbReference>
<keyword evidence="3" id="KW-1133">Transmembrane helix</keyword>
<keyword evidence="1" id="KW-0645">Protease</keyword>
<evidence type="ECO:0000259" key="4">
    <source>
        <dbReference type="Pfam" id="PF13180"/>
    </source>
</evidence>
<dbReference type="AlphaFoldDB" id="A0A075ICB5"/>
<keyword evidence="3" id="KW-0472">Membrane</keyword>
<keyword evidence="3" id="KW-0812">Transmembrane</keyword>
<feature type="domain" description="PDZ" evidence="4">
    <location>
        <begin position="274"/>
        <end position="379"/>
    </location>
</feature>
<dbReference type="GO" id="GO:0006508">
    <property type="term" value="P:proteolysis"/>
    <property type="evidence" value="ECO:0007669"/>
    <property type="project" value="UniProtKB-KW"/>
</dbReference>
<name>A0A075ICB5_9ARCH</name>
<dbReference type="InterPro" id="IPR036034">
    <property type="entry name" value="PDZ_sf"/>
</dbReference>
<dbReference type="PANTHER" id="PTHR43343:SF3">
    <property type="entry name" value="PROTEASE DO-LIKE 8, CHLOROPLASTIC"/>
    <property type="match status" value="1"/>
</dbReference>
<dbReference type="SUPFAM" id="SSF50156">
    <property type="entry name" value="PDZ domain-like"/>
    <property type="match status" value="1"/>
</dbReference>
<evidence type="ECO:0000256" key="2">
    <source>
        <dbReference type="ARBA" id="ARBA00022801"/>
    </source>
</evidence>
<dbReference type="PRINTS" id="PR00834">
    <property type="entry name" value="PROTEASES2C"/>
</dbReference>
<dbReference type="EC" id="1.3.1.74" evidence="5"/>
<dbReference type="EMBL" id="KF901240">
    <property type="protein sequence ID" value="AIF23773.1"/>
    <property type="molecule type" value="Genomic_DNA"/>
</dbReference>
<dbReference type="InterPro" id="IPR001940">
    <property type="entry name" value="Peptidase_S1C"/>
</dbReference>
<protein>
    <submittedName>
        <fullName evidence="5">2-alkenal reductase</fullName>
        <ecNumber evidence="5">1.3.1.74</ecNumber>
    </submittedName>
</protein>
<reference evidence="5" key="1">
    <citation type="journal article" date="2014" name="Genome Biol. Evol.">
        <title>Pangenome evidence for extensive interdomain horizontal transfer affecting lineage core and shell genes in uncultured planktonic thaumarchaeota and euryarchaeota.</title>
        <authorList>
            <person name="Deschamps P."/>
            <person name="Zivanovic Y."/>
            <person name="Moreira D."/>
            <person name="Rodriguez-Valera F."/>
            <person name="Lopez-Garcia P."/>
        </authorList>
    </citation>
    <scope>NUCLEOTIDE SEQUENCE</scope>
</reference>
<evidence type="ECO:0000256" key="1">
    <source>
        <dbReference type="ARBA" id="ARBA00022670"/>
    </source>
</evidence>
<dbReference type="SUPFAM" id="SSF50494">
    <property type="entry name" value="Trypsin-like serine proteases"/>
    <property type="match status" value="1"/>
</dbReference>
<organism evidence="5">
    <name type="scientific">uncultured marine thaumarchaeote SAT1000_18_D03</name>
    <dbReference type="NCBI Taxonomy" id="1456391"/>
    <lineage>
        <taxon>Archaea</taxon>
        <taxon>Nitrososphaerota</taxon>
        <taxon>environmental samples</taxon>
    </lineage>
</organism>
<dbReference type="Gene3D" id="2.40.10.120">
    <property type="match status" value="1"/>
</dbReference>
<dbReference type="InterPro" id="IPR051201">
    <property type="entry name" value="Chloro_Bact_Ser_Proteases"/>
</dbReference>
<keyword evidence="2" id="KW-0378">Hydrolase</keyword>
<dbReference type="GO" id="GO:0004252">
    <property type="term" value="F:serine-type endopeptidase activity"/>
    <property type="evidence" value="ECO:0007669"/>
    <property type="project" value="InterPro"/>
</dbReference>
<keyword evidence="5" id="KW-0560">Oxidoreductase</keyword>
<accession>A0A075ICB5</accession>
<dbReference type="PANTHER" id="PTHR43343">
    <property type="entry name" value="PEPTIDASE S12"/>
    <property type="match status" value="1"/>
</dbReference>
<proteinExistence type="predicted"/>
<feature type="transmembrane region" description="Helical" evidence="3">
    <location>
        <begin position="6"/>
        <end position="26"/>
    </location>
</feature>
<sequence length="385" mass="40485">MAKSGFVVGGIVGATAIILLFAFIIVPSQEIGTPDLITSNGHSATILGDEISSSSKSNLTLVELFKKSEEGVVKIKVVRIGSQGTVQGDIGGMGSGFVYDNLGHIITNAHVVDGADKATVTFLDGSQYNAEIIGKDKFTDIAVIKVSEKPRLLHPLEIGDSSLLQVGEQVAAIGNPFGLSGSMTSGIVSQIGRLIAAQDSGFSIPDVIQTDAAINPGNSGGPLLNMRGQVIGINTAIQSISGEFVGIGFAVPSNTVSKIVPTLIKEGKYPHPWIGISGKDIDPDLARVLDLKQAKGFLVITVVDDSPADKAGLKGMSQTQIINGEEYPADGDIIISVDGKEVRKISDILIHLQREKSVGDEMILGILRDGDFMHLTLKLVERPDL</sequence>
<dbReference type="InterPro" id="IPR001478">
    <property type="entry name" value="PDZ"/>
</dbReference>
<dbReference type="InterPro" id="IPR009003">
    <property type="entry name" value="Peptidase_S1_PA"/>
</dbReference>
<dbReference type="Pfam" id="PF13365">
    <property type="entry name" value="Trypsin_2"/>
    <property type="match status" value="1"/>
</dbReference>
<evidence type="ECO:0000313" key="5">
    <source>
        <dbReference type="EMBL" id="AIF23773.1"/>
    </source>
</evidence>
<evidence type="ECO:0000256" key="3">
    <source>
        <dbReference type="SAM" id="Phobius"/>
    </source>
</evidence>
<dbReference type="Gene3D" id="2.30.42.10">
    <property type="match status" value="1"/>
</dbReference>
<dbReference type="GO" id="GO:0032440">
    <property type="term" value="F:2-alkenal reductase [NAD(P)H] activity"/>
    <property type="evidence" value="ECO:0007669"/>
    <property type="project" value="UniProtKB-EC"/>
</dbReference>